<name>A0ABX0N5G9_9BURK</name>
<dbReference type="RefSeq" id="WP_167087612.1">
    <property type="nucleotide sequence ID" value="NZ_WHJG01000013.1"/>
</dbReference>
<protein>
    <submittedName>
        <fullName evidence="1">Uncharacterized protein</fullName>
    </submittedName>
</protein>
<gene>
    <name evidence="1" type="ORF">F2P44_14635</name>
</gene>
<evidence type="ECO:0000313" key="2">
    <source>
        <dbReference type="Proteomes" id="UP000621455"/>
    </source>
</evidence>
<proteinExistence type="predicted"/>
<evidence type="ECO:0000313" key="1">
    <source>
        <dbReference type="EMBL" id="NHZ80499.1"/>
    </source>
</evidence>
<accession>A0ABX0N5G9</accession>
<reference evidence="1 2" key="1">
    <citation type="submission" date="2019-10" db="EMBL/GenBank/DDBJ databases">
        <title>Taxonomy of Antarctic Massilia spp.: description of Massilia rubra sp. nov., Massilia aquatica sp. nov., Massilia mucilaginosa sp. nov., Massilia frigida sp. nov. isolated from streams, lakes and regoliths.</title>
        <authorList>
            <person name="Holochova P."/>
            <person name="Sedlacek I."/>
            <person name="Kralova S."/>
            <person name="Maslanova I."/>
            <person name="Busse H.-J."/>
            <person name="Stankova E."/>
            <person name="Vrbovska V."/>
            <person name="Kovarovic V."/>
            <person name="Bartak M."/>
            <person name="Svec P."/>
            <person name="Pantucek R."/>
        </authorList>
    </citation>
    <scope>NUCLEOTIDE SEQUENCE [LARGE SCALE GENOMIC DNA]</scope>
    <source>
        <strain evidence="1 2">CCM 8695</strain>
    </source>
</reference>
<dbReference type="Proteomes" id="UP000621455">
    <property type="component" value="Unassembled WGS sequence"/>
</dbReference>
<dbReference type="EMBL" id="WHJG01000013">
    <property type="protein sequence ID" value="NHZ80499.1"/>
    <property type="molecule type" value="Genomic_DNA"/>
</dbReference>
<keyword evidence="2" id="KW-1185">Reference proteome</keyword>
<comment type="caution">
    <text evidence="1">The sequence shown here is derived from an EMBL/GenBank/DDBJ whole genome shotgun (WGS) entry which is preliminary data.</text>
</comment>
<organism evidence="1 2">
    <name type="scientific">Massilia frigida</name>
    <dbReference type="NCBI Taxonomy" id="2609281"/>
    <lineage>
        <taxon>Bacteria</taxon>
        <taxon>Pseudomonadati</taxon>
        <taxon>Pseudomonadota</taxon>
        <taxon>Betaproteobacteria</taxon>
        <taxon>Burkholderiales</taxon>
        <taxon>Oxalobacteraceae</taxon>
        <taxon>Telluria group</taxon>
        <taxon>Massilia</taxon>
    </lineage>
</organism>
<sequence>MPRKFTTFDPFNSFSTDAQRFLDKKGSVPAWLKDNESDDLLQLWRIGSDAYHAIGEFETQADFEELFLEHQDGIRIFADVLTKEGTHLDFKNQDGVSWQPDFSITPSMEILCVFWQLADSRDKLFETISGHFLFACLEEIDMALMGRVTGTDYLHAVINAVRAFGNYQALATGNGELQKARSELAFLGAKEKHARDPKQGEKLFVLDCWKEWRQKPDSYRSKAAFARAMVDKCEYLESTKNIEDWCREWEKTFEL</sequence>